<proteinExistence type="predicted"/>
<evidence type="ECO:0000313" key="2">
    <source>
        <dbReference type="EMBL" id="KAK9047892.1"/>
    </source>
</evidence>
<comment type="caution">
    <text evidence="2">The sequence shown here is derived from an EMBL/GenBank/DDBJ whole genome shotgun (WGS) entry which is preliminary data.</text>
</comment>
<dbReference type="Proteomes" id="UP001408789">
    <property type="component" value="Unassembled WGS sequence"/>
</dbReference>
<dbReference type="PANTHER" id="PTHR24014">
    <property type="entry name" value="2-OXOGLUTARATE AND IRON-DEPENDENT OXYGENASE DOMAIN-CONTAINING PROTEIN 2"/>
    <property type="match status" value="1"/>
</dbReference>
<accession>A0AAP0GGN7</accession>
<feature type="compositionally biased region" description="Polar residues" evidence="1">
    <location>
        <begin position="28"/>
        <end position="42"/>
    </location>
</feature>
<organism evidence="2 3">
    <name type="scientific">Deinandra increscens subsp. villosa</name>
    <dbReference type="NCBI Taxonomy" id="3103831"/>
    <lineage>
        <taxon>Eukaryota</taxon>
        <taxon>Viridiplantae</taxon>
        <taxon>Streptophyta</taxon>
        <taxon>Embryophyta</taxon>
        <taxon>Tracheophyta</taxon>
        <taxon>Spermatophyta</taxon>
        <taxon>Magnoliopsida</taxon>
        <taxon>eudicotyledons</taxon>
        <taxon>Gunneridae</taxon>
        <taxon>Pentapetalae</taxon>
        <taxon>asterids</taxon>
        <taxon>campanulids</taxon>
        <taxon>Asterales</taxon>
        <taxon>Asteraceae</taxon>
        <taxon>Asteroideae</taxon>
        <taxon>Heliantheae alliance</taxon>
        <taxon>Madieae</taxon>
        <taxon>Madiinae</taxon>
        <taxon>Deinandra</taxon>
    </lineage>
</organism>
<reference evidence="2 3" key="1">
    <citation type="submission" date="2024-04" db="EMBL/GenBank/DDBJ databases">
        <title>The reference genome of an endangered Asteraceae, Deinandra increscens subsp. villosa, native to the Central Coast of California.</title>
        <authorList>
            <person name="Guilliams M."/>
            <person name="Hasenstab-Lehman K."/>
            <person name="Meyer R."/>
            <person name="Mcevoy S."/>
        </authorList>
    </citation>
    <scope>NUCLEOTIDE SEQUENCE [LARGE SCALE GENOMIC DNA]</scope>
    <source>
        <tissue evidence="2">Leaf</tissue>
    </source>
</reference>
<feature type="compositionally biased region" description="Low complexity" evidence="1">
    <location>
        <begin position="1"/>
        <end position="26"/>
    </location>
</feature>
<protein>
    <submittedName>
        <fullName evidence="2">Uncharacterized protein</fullName>
    </submittedName>
</protein>
<name>A0AAP0GGN7_9ASTR</name>
<dbReference type="EMBL" id="JBCNJP010020691">
    <property type="protein sequence ID" value="KAK9047892.1"/>
    <property type="molecule type" value="Genomic_DNA"/>
</dbReference>
<evidence type="ECO:0000256" key="1">
    <source>
        <dbReference type="SAM" id="MobiDB-lite"/>
    </source>
</evidence>
<sequence>MPADAAADPRNDPPSSSLPATPLPAANGNANGIGSLPMNSNFRLRLHPRQDYQPDSYEDLQSDFTPLLFSSLDRYLPPNLLNVNRETKHRYMREVLRRYSTEGERNRVQKHKEYRLRIRSSYQVNCGCPL</sequence>
<evidence type="ECO:0000313" key="3">
    <source>
        <dbReference type="Proteomes" id="UP001408789"/>
    </source>
</evidence>
<dbReference type="AlphaFoldDB" id="A0AAP0GGN7"/>
<keyword evidence="3" id="KW-1185">Reference proteome</keyword>
<gene>
    <name evidence="2" type="ORF">SSX86_033146</name>
</gene>
<dbReference type="PANTHER" id="PTHR24014:SF17">
    <property type="entry name" value="OXOGLUTARATE_IRON-DEPENDENT DIOXYGENASE"/>
    <property type="match status" value="1"/>
</dbReference>
<feature type="region of interest" description="Disordered" evidence="1">
    <location>
        <begin position="1"/>
        <end position="58"/>
    </location>
</feature>